<organism evidence="1 2">
    <name type="scientific">Passalora fulva</name>
    <name type="common">Tomato leaf mold</name>
    <name type="synonym">Cladosporium fulvum</name>
    <dbReference type="NCBI Taxonomy" id="5499"/>
    <lineage>
        <taxon>Eukaryota</taxon>
        <taxon>Fungi</taxon>
        <taxon>Dikarya</taxon>
        <taxon>Ascomycota</taxon>
        <taxon>Pezizomycotina</taxon>
        <taxon>Dothideomycetes</taxon>
        <taxon>Dothideomycetidae</taxon>
        <taxon>Mycosphaerellales</taxon>
        <taxon>Mycosphaerellaceae</taxon>
        <taxon>Fulvia</taxon>
    </lineage>
</organism>
<dbReference type="KEGG" id="ffu:CLAFUR5_06839"/>
<evidence type="ECO:0000313" key="2">
    <source>
        <dbReference type="Proteomes" id="UP000756132"/>
    </source>
</evidence>
<reference evidence="1" key="2">
    <citation type="journal article" date="2022" name="Microb. Genom.">
        <title>A chromosome-scale genome assembly of the tomato pathogen Cladosporium fulvum reveals a compartmentalized genome architecture and the presence of a dispensable chromosome.</title>
        <authorList>
            <person name="Zaccaron A.Z."/>
            <person name="Chen L.H."/>
            <person name="Samaras A."/>
            <person name="Stergiopoulos I."/>
        </authorList>
    </citation>
    <scope>NUCLEOTIDE SEQUENCE</scope>
    <source>
        <strain evidence="1">Race5_Kim</strain>
    </source>
</reference>
<dbReference type="GeneID" id="71986717"/>
<protein>
    <submittedName>
        <fullName evidence="1">Uncharacterized protein</fullName>
    </submittedName>
</protein>
<name>A0A9Q8PBI6_PASFU</name>
<dbReference type="RefSeq" id="XP_047763809.1">
    <property type="nucleotide sequence ID" value="XM_047905987.1"/>
</dbReference>
<proteinExistence type="predicted"/>
<dbReference type="AlphaFoldDB" id="A0A9Q8PBI6"/>
<dbReference type="EMBL" id="CP090168">
    <property type="protein sequence ID" value="UJO19443.1"/>
    <property type="molecule type" value="Genomic_DNA"/>
</dbReference>
<dbReference type="Pfam" id="PF11951">
    <property type="entry name" value="Fungal_trans_2"/>
    <property type="match status" value="1"/>
</dbReference>
<dbReference type="InterPro" id="IPR021858">
    <property type="entry name" value="Fun_TF"/>
</dbReference>
<dbReference type="OrthoDB" id="4525710at2759"/>
<accession>A0A9Q8PBI6</accession>
<evidence type="ECO:0000313" key="1">
    <source>
        <dbReference type="EMBL" id="UJO19443.1"/>
    </source>
</evidence>
<reference evidence="1" key="1">
    <citation type="submission" date="2021-12" db="EMBL/GenBank/DDBJ databases">
        <authorList>
            <person name="Zaccaron A."/>
            <person name="Stergiopoulos I."/>
        </authorList>
    </citation>
    <scope>NUCLEOTIDE SEQUENCE</scope>
    <source>
        <strain evidence="1">Race5_Kim</strain>
    </source>
</reference>
<gene>
    <name evidence="1" type="ORF">CLAFUR5_06839</name>
</gene>
<sequence>MPAFGHRSTIRARVTVRRQFVVTVVCLRVYSTSSYTRDNHLHPDGTGRLLRAIPRFAHSGGLGEGACWQALRQDIYISLTRSVAPSFWLELFDQSSAFTFRDDGACANVVVLLFAQILRLTYSTGDHDNSGGWARFRADVEACNDRRRRLIQPIYYEDFDVAANRPIPVVHMISPPQVAAMQYYHACKIFLLMYAPEAESLTGFSAAKQRRTLERDITVHLVEIIGLAESNPFVEDANFTAMHLLRVAGYCITNSVQRQHVLSYLKRVQKTMGWSTVPTKDMLEEQWNDLDWPND</sequence>
<dbReference type="Proteomes" id="UP000756132">
    <property type="component" value="Chromosome 6"/>
</dbReference>
<keyword evidence="2" id="KW-1185">Reference proteome</keyword>